<dbReference type="InterPro" id="IPR026049">
    <property type="entry name" value="C2orf42"/>
</dbReference>
<dbReference type="Pfam" id="PF14952">
    <property type="entry name" value="zf-tcix"/>
    <property type="match status" value="1"/>
</dbReference>
<evidence type="ECO:0000313" key="4">
    <source>
        <dbReference type="Proteomes" id="UP001566132"/>
    </source>
</evidence>
<keyword evidence="1" id="KW-0862">Zinc</keyword>
<comment type="caution">
    <text evidence="3">The sequence shown here is derived from an EMBL/GenBank/DDBJ whole genome shotgun (WGS) entry which is preliminary data.</text>
</comment>
<evidence type="ECO:0000256" key="1">
    <source>
        <dbReference type="PROSITE-ProRule" id="PRU00325"/>
    </source>
</evidence>
<keyword evidence="1" id="KW-0863">Zinc-finger</keyword>
<gene>
    <name evidence="3" type="ORF">ABEB36_010325</name>
</gene>
<organism evidence="3 4">
    <name type="scientific">Hypothenemus hampei</name>
    <name type="common">Coffee berry borer</name>
    <dbReference type="NCBI Taxonomy" id="57062"/>
    <lineage>
        <taxon>Eukaryota</taxon>
        <taxon>Metazoa</taxon>
        <taxon>Ecdysozoa</taxon>
        <taxon>Arthropoda</taxon>
        <taxon>Hexapoda</taxon>
        <taxon>Insecta</taxon>
        <taxon>Pterygota</taxon>
        <taxon>Neoptera</taxon>
        <taxon>Endopterygota</taxon>
        <taxon>Coleoptera</taxon>
        <taxon>Polyphaga</taxon>
        <taxon>Cucujiformia</taxon>
        <taxon>Curculionidae</taxon>
        <taxon>Scolytinae</taxon>
        <taxon>Hypothenemus</taxon>
    </lineage>
</organism>
<protein>
    <recommendedName>
        <fullName evidence="2">SWIM-type domain-containing protein</fullName>
    </recommendedName>
</protein>
<accession>A0ABD1EJ96</accession>
<keyword evidence="1" id="KW-0479">Metal-binding</keyword>
<evidence type="ECO:0000259" key="2">
    <source>
        <dbReference type="PROSITE" id="PS50966"/>
    </source>
</evidence>
<dbReference type="PROSITE" id="PS50966">
    <property type="entry name" value="ZF_SWIM"/>
    <property type="match status" value="1"/>
</dbReference>
<name>A0ABD1EJ96_HYPHA</name>
<reference evidence="3 4" key="1">
    <citation type="submission" date="2024-05" db="EMBL/GenBank/DDBJ databases">
        <title>Genetic variation in Jamaican populations of the coffee berry borer (Hypothenemus hampei).</title>
        <authorList>
            <person name="Errbii M."/>
            <person name="Myrie A."/>
        </authorList>
    </citation>
    <scope>NUCLEOTIDE SEQUENCE [LARGE SCALE GENOMIC DNA]</scope>
    <source>
        <strain evidence="3">JA-Hopewell-2020-01-JO</strain>
        <tissue evidence="3">Whole body</tissue>
    </source>
</reference>
<dbReference type="InterPro" id="IPR029269">
    <property type="entry name" value="Zf-tcix"/>
</dbReference>
<dbReference type="GO" id="GO:0008270">
    <property type="term" value="F:zinc ion binding"/>
    <property type="evidence" value="ECO:0007669"/>
    <property type="project" value="UniProtKB-KW"/>
</dbReference>
<sequence length="517" mass="59038">MHSNCNLSANTPIQGLGKATRRGIKKCPKCGTYNGTRKSFCKNKQCLVALKPKDNLFDFDAVKLVTGTVRQVYSVRVKDTISEFRGFVQLPLNMHSDVALCFVDSCQRSFDNSILMCHEEGREKGADAEMCCHINLALKSQAMAKPIAFSSEILSKLKIPYEIKNTLQLLASDTDSPLVQRVSNDVMAVKCQVTPKQPLGYLHFTFIKGRSKTYETYSCNCTEFLASGMCDKRAKHKCIHYYACFVALSSDRHCSEEFSCFLNNGVNSKNRLLRSLSPKIKQAISAEIRNKKITTILTNHVIKRPNVLNKKDNGNHLNKLLIHRCKKIVPKIYPIEIKLLNEPPSVKNNNSAVNWSFLDWLGFVTECLNRTMQFINCGIVNSQVFYIPENFYMAFKERIPVTYNEQKTEIGSVFFSIMNVNHVKEIFDTQRVKLRIAKKFIHNDLNGYVEYDENNENEANNTQYHPSFIFFLNVGPSTVDESDNCNNPFVIEWLRNVCPLTQIGQLKIQYKYGKKSI</sequence>
<dbReference type="Proteomes" id="UP001566132">
    <property type="component" value="Unassembled WGS sequence"/>
</dbReference>
<dbReference type="InterPro" id="IPR007527">
    <property type="entry name" value="Znf_SWIM"/>
</dbReference>
<dbReference type="AlphaFoldDB" id="A0ABD1EJ96"/>
<feature type="domain" description="SWIM-type" evidence="2">
    <location>
        <begin position="204"/>
        <end position="249"/>
    </location>
</feature>
<dbReference type="PANTHER" id="PTHR13518">
    <property type="entry name" value="PUTATIVE TREBLE-CLEF ZINC-FINGER C2ORF42 FAMILY MEMBER"/>
    <property type="match status" value="1"/>
</dbReference>
<dbReference type="EMBL" id="JBDJPC010000007">
    <property type="protein sequence ID" value="KAL1494781.1"/>
    <property type="molecule type" value="Genomic_DNA"/>
</dbReference>
<dbReference type="PANTHER" id="PTHR13518:SF1">
    <property type="entry name" value="C2ORF42 HOMOLOG"/>
    <property type="match status" value="1"/>
</dbReference>
<evidence type="ECO:0000313" key="3">
    <source>
        <dbReference type="EMBL" id="KAL1494781.1"/>
    </source>
</evidence>
<proteinExistence type="predicted"/>
<keyword evidence="4" id="KW-1185">Reference proteome</keyword>